<accession>A0AAD6V867</accession>
<organism evidence="2 3">
    <name type="scientific">Mycena pura</name>
    <dbReference type="NCBI Taxonomy" id="153505"/>
    <lineage>
        <taxon>Eukaryota</taxon>
        <taxon>Fungi</taxon>
        <taxon>Dikarya</taxon>
        <taxon>Basidiomycota</taxon>
        <taxon>Agaricomycotina</taxon>
        <taxon>Agaricomycetes</taxon>
        <taxon>Agaricomycetidae</taxon>
        <taxon>Agaricales</taxon>
        <taxon>Marasmiineae</taxon>
        <taxon>Mycenaceae</taxon>
        <taxon>Mycena</taxon>
    </lineage>
</organism>
<reference evidence="2" key="1">
    <citation type="submission" date="2023-03" db="EMBL/GenBank/DDBJ databases">
        <title>Massive genome expansion in bonnet fungi (Mycena s.s.) driven by repeated elements and novel gene families across ecological guilds.</title>
        <authorList>
            <consortium name="Lawrence Berkeley National Laboratory"/>
            <person name="Harder C.B."/>
            <person name="Miyauchi S."/>
            <person name="Viragh M."/>
            <person name="Kuo A."/>
            <person name="Thoen E."/>
            <person name="Andreopoulos B."/>
            <person name="Lu D."/>
            <person name="Skrede I."/>
            <person name="Drula E."/>
            <person name="Henrissat B."/>
            <person name="Morin E."/>
            <person name="Kohler A."/>
            <person name="Barry K."/>
            <person name="LaButti K."/>
            <person name="Morin E."/>
            <person name="Salamov A."/>
            <person name="Lipzen A."/>
            <person name="Mereny Z."/>
            <person name="Hegedus B."/>
            <person name="Baldrian P."/>
            <person name="Stursova M."/>
            <person name="Weitz H."/>
            <person name="Taylor A."/>
            <person name="Grigoriev I.V."/>
            <person name="Nagy L.G."/>
            <person name="Martin F."/>
            <person name="Kauserud H."/>
        </authorList>
    </citation>
    <scope>NUCLEOTIDE SEQUENCE</scope>
    <source>
        <strain evidence="2">9144</strain>
    </source>
</reference>
<evidence type="ECO:0000256" key="1">
    <source>
        <dbReference type="SAM" id="MobiDB-lite"/>
    </source>
</evidence>
<sequence>MLASLSPLSPRRSIGALIYASPFFFSSKTTAPAPPIHVSPIDEPRPGLEEPGPAWPSNTSSSAPEAPRVLTAPLHATPSAPGDNRRYDRWFKFAKAGQCLIDDYKQLYDDLEPFHQLAERDPAYFRRMVERGIKIAKGEMLGIRMFAMRNHTFNITDTHPEDPGYVADWMVTIRNLSSWLPDMDFPISMRDECRVQVNVRSVQDMLKAKDPTPFTNRHHPTFTYYTDEGHCLFPNSERGLIDYANNVTCIVFLYRTSQEFSTDLYPILSQGRVHPCFSDILFSSTYYYARFPSSPKVSFPDSIVWADKEPVIYSRGRVAGGIVKGENFRAFPRFRLISLAREPGNDERRAHGVERLREYASDSTWAAREDVYRYKYAMDVDGHGWSGRFQLPRASTIFTEYHSQWLQVGKEVADRVMTDAQNDCYFSLLLLEWARLQNDPRNESRWWWT</sequence>
<dbReference type="PANTHER" id="PTHR12203">
    <property type="entry name" value="KDEL LYS-ASP-GLU-LEU CONTAINING - RELATED"/>
    <property type="match status" value="1"/>
</dbReference>
<proteinExistence type="predicted"/>
<comment type="caution">
    <text evidence="2">The sequence shown here is derived from an EMBL/GenBank/DDBJ whole genome shotgun (WGS) entry which is preliminary data.</text>
</comment>
<name>A0AAD6V867_9AGAR</name>
<keyword evidence="3" id="KW-1185">Reference proteome</keyword>
<dbReference type="PANTHER" id="PTHR12203:SF35">
    <property type="entry name" value="PROTEIN O-GLUCOSYLTRANSFERASE 1"/>
    <property type="match status" value="1"/>
</dbReference>
<protein>
    <recommendedName>
        <fullName evidence="4">Glycosyl transferase CAP10 domain-containing protein</fullName>
    </recommendedName>
</protein>
<gene>
    <name evidence="2" type="ORF">GGX14DRAFT_463256</name>
</gene>
<evidence type="ECO:0000313" key="3">
    <source>
        <dbReference type="Proteomes" id="UP001219525"/>
    </source>
</evidence>
<evidence type="ECO:0000313" key="2">
    <source>
        <dbReference type="EMBL" id="KAJ7202276.1"/>
    </source>
</evidence>
<evidence type="ECO:0008006" key="4">
    <source>
        <dbReference type="Google" id="ProtNLM"/>
    </source>
</evidence>
<dbReference type="Proteomes" id="UP001219525">
    <property type="component" value="Unassembled WGS sequence"/>
</dbReference>
<dbReference type="InterPro" id="IPR051091">
    <property type="entry name" value="O-Glucosyltr/Glycosyltrsf_90"/>
</dbReference>
<dbReference type="AlphaFoldDB" id="A0AAD6V867"/>
<dbReference type="EMBL" id="JARJCW010000055">
    <property type="protein sequence ID" value="KAJ7202276.1"/>
    <property type="molecule type" value="Genomic_DNA"/>
</dbReference>
<feature type="region of interest" description="Disordered" evidence="1">
    <location>
        <begin position="30"/>
        <end position="65"/>
    </location>
</feature>